<dbReference type="AlphaFoldDB" id="A0AAN9MUV9"/>
<comment type="subcellular location">
    <subcellularLocation>
        <location evidence="3">Plastid</location>
        <location evidence="3">Chloroplast</location>
    </subcellularLocation>
</comment>
<dbReference type="GO" id="GO:0004765">
    <property type="term" value="F:shikimate kinase activity"/>
    <property type="evidence" value="ECO:0007669"/>
    <property type="project" value="UniProtKB-EC"/>
</dbReference>
<dbReference type="FunFam" id="3.40.50.300:FF:000822">
    <property type="entry name" value="Shikimate kinase, chloroplastic"/>
    <property type="match status" value="1"/>
</dbReference>
<keyword evidence="17" id="KW-0057">Aromatic amino acid biosynthesis</keyword>
<organism evidence="19 20">
    <name type="scientific">Canavalia gladiata</name>
    <name type="common">Sword bean</name>
    <name type="synonym">Dolichos gladiatus</name>
    <dbReference type="NCBI Taxonomy" id="3824"/>
    <lineage>
        <taxon>Eukaryota</taxon>
        <taxon>Viridiplantae</taxon>
        <taxon>Streptophyta</taxon>
        <taxon>Embryophyta</taxon>
        <taxon>Tracheophyta</taxon>
        <taxon>Spermatophyta</taxon>
        <taxon>Magnoliopsida</taxon>
        <taxon>eudicotyledons</taxon>
        <taxon>Gunneridae</taxon>
        <taxon>Pentapetalae</taxon>
        <taxon>rosids</taxon>
        <taxon>fabids</taxon>
        <taxon>Fabales</taxon>
        <taxon>Fabaceae</taxon>
        <taxon>Papilionoideae</taxon>
        <taxon>50 kb inversion clade</taxon>
        <taxon>NPAAA clade</taxon>
        <taxon>indigoferoid/millettioid clade</taxon>
        <taxon>Phaseoleae</taxon>
        <taxon>Canavalia</taxon>
    </lineage>
</organism>
<keyword evidence="20" id="KW-1185">Reference proteome</keyword>
<dbReference type="InterPro" id="IPR031322">
    <property type="entry name" value="Shikimate/glucono_kinase"/>
</dbReference>
<evidence type="ECO:0000256" key="3">
    <source>
        <dbReference type="ARBA" id="ARBA00004229"/>
    </source>
</evidence>
<evidence type="ECO:0000256" key="16">
    <source>
        <dbReference type="ARBA" id="ARBA00022946"/>
    </source>
</evidence>
<dbReference type="Gene3D" id="3.40.50.300">
    <property type="entry name" value="P-loop containing nucleotide triphosphate hydrolases"/>
    <property type="match status" value="1"/>
</dbReference>
<evidence type="ECO:0000256" key="13">
    <source>
        <dbReference type="ARBA" id="ARBA00022777"/>
    </source>
</evidence>
<keyword evidence="16" id="KW-0809">Transit peptide</keyword>
<dbReference type="PROSITE" id="PS01128">
    <property type="entry name" value="SHIKIMATE_KINASE"/>
    <property type="match status" value="1"/>
</dbReference>
<dbReference type="GO" id="GO:0009507">
    <property type="term" value="C:chloroplast"/>
    <property type="evidence" value="ECO:0007669"/>
    <property type="project" value="UniProtKB-SubCell"/>
</dbReference>
<evidence type="ECO:0000256" key="15">
    <source>
        <dbReference type="ARBA" id="ARBA00022842"/>
    </source>
</evidence>
<comment type="function">
    <text evidence="2">Catalyzes the specific phosphorylation of the 3-hydroxyl group of shikimic acid using ATP as a cosubstrate.</text>
</comment>
<evidence type="ECO:0000256" key="6">
    <source>
        <dbReference type="ARBA" id="ARBA00012154"/>
    </source>
</evidence>
<comment type="catalytic activity">
    <reaction evidence="18">
        <text>shikimate + ATP = 3-phosphoshikimate + ADP + H(+)</text>
        <dbReference type="Rhea" id="RHEA:13121"/>
        <dbReference type="ChEBI" id="CHEBI:15378"/>
        <dbReference type="ChEBI" id="CHEBI:30616"/>
        <dbReference type="ChEBI" id="CHEBI:36208"/>
        <dbReference type="ChEBI" id="CHEBI:145989"/>
        <dbReference type="ChEBI" id="CHEBI:456216"/>
        <dbReference type="EC" id="2.7.1.71"/>
    </reaction>
</comment>
<evidence type="ECO:0000256" key="12">
    <source>
        <dbReference type="ARBA" id="ARBA00022741"/>
    </source>
</evidence>
<evidence type="ECO:0000256" key="11">
    <source>
        <dbReference type="ARBA" id="ARBA00022723"/>
    </source>
</evidence>
<evidence type="ECO:0000256" key="8">
    <source>
        <dbReference type="ARBA" id="ARBA00022605"/>
    </source>
</evidence>
<reference evidence="19 20" key="1">
    <citation type="submission" date="2024-01" db="EMBL/GenBank/DDBJ databases">
        <title>The genomes of 5 underutilized Papilionoideae crops provide insights into root nodulation and disease resistanc.</title>
        <authorList>
            <person name="Jiang F."/>
        </authorList>
    </citation>
    <scope>NUCLEOTIDE SEQUENCE [LARGE SCALE GENOMIC DNA]</scope>
    <source>
        <strain evidence="19">LVBAO_FW01</strain>
        <tissue evidence="19">Leaves</tissue>
    </source>
</reference>
<dbReference type="GO" id="GO:0046872">
    <property type="term" value="F:metal ion binding"/>
    <property type="evidence" value="ECO:0007669"/>
    <property type="project" value="UniProtKB-KW"/>
</dbReference>
<dbReference type="SUPFAM" id="SSF52540">
    <property type="entry name" value="P-loop containing nucleoside triphosphate hydrolases"/>
    <property type="match status" value="1"/>
</dbReference>
<sequence>MLLKLVFISLKYLSPSIDVAQVSFHISQIPVEPSFIPHSSSISYGDLFKWCETRQAFIATDYRMDVKAAQRLQLSAVVVQPQKIGRTFGCRLGMSREPRRLRVFISAKLSSTIRRRTATVEVACSYDNIPASILESGNHHSHLDEDLILKNRSQEIQPYLNGRCIYLVGMMGSGKTTVGKIMSQKLGYSFCDSDALVEEEVGGNSVADIFKHYGEAFFRDKETEALHKLSLMRRLVISTGGGAVMRPINWKYMHKGVSVWLDVPVEALAQRIAAVGTNSRPLLHYEAGDAYTRTLTRLSAIFEERSEAYANANARVSLENIAIKLGQRDVSELSPSAIAIEALEQINSFLKGEEGYYAEC</sequence>
<accession>A0AAN9MUV9</accession>
<dbReference type="GO" id="GO:0005829">
    <property type="term" value="C:cytosol"/>
    <property type="evidence" value="ECO:0007669"/>
    <property type="project" value="TreeGrafter"/>
</dbReference>
<keyword evidence="11" id="KW-0479">Metal-binding</keyword>
<evidence type="ECO:0000256" key="18">
    <source>
        <dbReference type="ARBA" id="ARBA00048567"/>
    </source>
</evidence>
<evidence type="ECO:0000256" key="10">
    <source>
        <dbReference type="ARBA" id="ARBA00022679"/>
    </source>
</evidence>
<evidence type="ECO:0000256" key="9">
    <source>
        <dbReference type="ARBA" id="ARBA00022640"/>
    </source>
</evidence>
<keyword evidence="7" id="KW-0150">Chloroplast</keyword>
<evidence type="ECO:0000256" key="1">
    <source>
        <dbReference type="ARBA" id="ARBA00001946"/>
    </source>
</evidence>
<name>A0AAN9MUV9_CANGL</name>
<dbReference type="InterPro" id="IPR023000">
    <property type="entry name" value="Shikimate_kinase_CS"/>
</dbReference>
<protein>
    <recommendedName>
        <fullName evidence="6">shikimate kinase</fullName>
        <ecNumber evidence="6">2.7.1.71</ecNumber>
    </recommendedName>
</protein>
<dbReference type="PRINTS" id="PR01100">
    <property type="entry name" value="SHIKIMTKNASE"/>
</dbReference>
<keyword evidence="9" id="KW-0934">Plastid</keyword>
<dbReference type="CDD" id="cd00464">
    <property type="entry name" value="SK"/>
    <property type="match status" value="1"/>
</dbReference>
<keyword evidence="15" id="KW-0460">Magnesium</keyword>
<keyword evidence="8" id="KW-0028">Amino-acid biosynthesis</keyword>
<keyword evidence="13" id="KW-0418">Kinase</keyword>
<dbReference type="EC" id="2.7.1.71" evidence="6"/>
<evidence type="ECO:0000256" key="4">
    <source>
        <dbReference type="ARBA" id="ARBA00004842"/>
    </source>
</evidence>
<dbReference type="GO" id="GO:0008652">
    <property type="term" value="P:amino acid biosynthetic process"/>
    <property type="evidence" value="ECO:0007669"/>
    <property type="project" value="UniProtKB-KW"/>
</dbReference>
<dbReference type="EMBL" id="JAYMYQ010000001">
    <property type="protein sequence ID" value="KAK7358914.1"/>
    <property type="molecule type" value="Genomic_DNA"/>
</dbReference>
<dbReference type="Proteomes" id="UP001367508">
    <property type="component" value="Unassembled WGS sequence"/>
</dbReference>
<gene>
    <name evidence="19" type="ORF">VNO77_00855</name>
</gene>
<dbReference type="InterPro" id="IPR000623">
    <property type="entry name" value="Shikimate_kinase/TSH1"/>
</dbReference>
<evidence type="ECO:0000313" key="20">
    <source>
        <dbReference type="Proteomes" id="UP001367508"/>
    </source>
</evidence>
<comment type="caution">
    <text evidence="19">The sequence shown here is derived from an EMBL/GenBank/DDBJ whole genome shotgun (WGS) entry which is preliminary data.</text>
</comment>
<dbReference type="PANTHER" id="PTHR21087:SF16">
    <property type="entry name" value="SHIKIMATE KINASE 1, CHLOROPLASTIC"/>
    <property type="match status" value="1"/>
</dbReference>
<evidence type="ECO:0000256" key="2">
    <source>
        <dbReference type="ARBA" id="ARBA00002641"/>
    </source>
</evidence>
<dbReference type="PANTHER" id="PTHR21087">
    <property type="entry name" value="SHIKIMATE KINASE"/>
    <property type="match status" value="1"/>
</dbReference>
<comment type="cofactor">
    <cofactor evidence="1">
        <name>Mg(2+)</name>
        <dbReference type="ChEBI" id="CHEBI:18420"/>
    </cofactor>
</comment>
<evidence type="ECO:0000256" key="5">
    <source>
        <dbReference type="ARBA" id="ARBA00006997"/>
    </source>
</evidence>
<dbReference type="HAMAP" id="MF_00109">
    <property type="entry name" value="Shikimate_kinase"/>
    <property type="match status" value="1"/>
</dbReference>
<dbReference type="Pfam" id="PF01202">
    <property type="entry name" value="SKI"/>
    <property type="match status" value="1"/>
</dbReference>
<dbReference type="GO" id="GO:0009073">
    <property type="term" value="P:aromatic amino acid family biosynthetic process"/>
    <property type="evidence" value="ECO:0007669"/>
    <property type="project" value="UniProtKB-KW"/>
</dbReference>
<dbReference type="InterPro" id="IPR027417">
    <property type="entry name" value="P-loop_NTPase"/>
</dbReference>
<comment type="pathway">
    <text evidence="4">Metabolic intermediate biosynthesis; chorismate biosynthesis; chorismate from D-erythrose 4-phosphate and phosphoenolpyruvate: step 5/7.</text>
</comment>
<evidence type="ECO:0000256" key="7">
    <source>
        <dbReference type="ARBA" id="ARBA00022528"/>
    </source>
</evidence>
<dbReference type="GO" id="GO:0005524">
    <property type="term" value="F:ATP binding"/>
    <property type="evidence" value="ECO:0007669"/>
    <property type="project" value="UniProtKB-KW"/>
</dbReference>
<dbReference type="GO" id="GO:0019632">
    <property type="term" value="P:shikimate metabolic process"/>
    <property type="evidence" value="ECO:0007669"/>
    <property type="project" value="UniProtKB-ARBA"/>
</dbReference>
<comment type="similarity">
    <text evidence="5">Belongs to the shikimate kinase family.</text>
</comment>
<keyword evidence="14" id="KW-0067">ATP-binding</keyword>
<evidence type="ECO:0000256" key="14">
    <source>
        <dbReference type="ARBA" id="ARBA00022840"/>
    </source>
</evidence>
<evidence type="ECO:0000256" key="17">
    <source>
        <dbReference type="ARBA" id="ARBA00023141"/>
    </source>
</evidence>
<keyword evidence="12" id="KW-0547">Nucleotide-binding</keyword>
<evidence type="ECO:0000313" key="19">
    <source>
        <dbReference type="EMBL" id="KAK7358914.1"/>
    </source>
</evidence>
<proteinExistence type="inferred from homology"/>
<keyword evidence="10" id="KW-0808">Transferase</keyword>